<comment type="caution">
    <text evidence="2">The sequence shown here is derived from an EMBL/GenBank/DDBJ whole genome shotgun (WGS) entry which is preliminary data.</text>
</comment>
<feature type="compositionally biased region" description="Low complexity" evidence="1">
    <location>
        <begin position="76"/>
        <end position="91"/>
    </location>
</feature>
<keyword evidence="3" id="KW-1185">Reference proteome</keyword>
<evidence type="ECO:0000313" key="3">
    <source>
        <dbReference type="Proteomes" id="UP001054945"/>
    </source>
</evidence>
<dbReference type="Proteomes" id="UP001054945">
    <property type="component" value="Unassembled WGS sequence"/>
</dbReference>
<feature type="region of interest" description="Disordered" evidence="1">
    <location>
        <begin position="1"/>
        <end position="111"/>
    </location>
</feature>
<accession>A0AAV4YED7</accession>
<gene>
    <name evidence="2" type="ORF">CEXT_666701</name>
</gene>
<evidence type="ECO:0000313" key="2">
    <source>
        <dbReference type="EMBL" id="GIZ04585.1"/>
    </source>
</evidence>
<feature type="compositionally biased region" description="Polar residues" evidence="1">
    <location>
        <begin position="1"/>
        <end position="11"/>
    </location>
</feature>
<name>A0AAV4YED7_CAEEX</name>
<protein>
    <submittedName>
        <fullName evidence="2">Uncharacterized protein</fullName>
    </submittedName>
</protein>
<feature type="compositionally biased region" description="Basic residues" evidence="1">
    <location>
        <begin position="48"/>
        <end position="62"/>
    </location>
</feature>
<feature type="compositionally biased region" description="Basic and acidic residues" evidence="1">
    <location>
        <begin position="92"/>
        <end position="111"/>
    </location>
</feature>
<dbReference type="EMBL" id="BPLR01001760">
    <property type="protein sequence ID" value="GIZ04585.1"/>
    <property type="molecule type" value="Genomic_DNA"/>
</dbReference>
<sequence>MENRQSFASESSKTDQPKNIPMEAETRDIYAPSTSKQGLETSPQISRSHSKTSFKRGKKSRGFPKESAKTKSNLPSSTKSKQKSLQSCSNKRSLEHKGKSPISIEKEYPDE</sequence>
<proteinExistence type="predicted"/>
<organism evidence="2 3">
    <name type="scientific">Caerostris extrusa</name>
    <name type="common">Bark spider</name>
    <name type="synonym">Caerostris bankana</name>
    <dbReference type="NCBI Taxonomy" id="172846"/>
    <lineage>
        <taxon>Eukaryota</taxon>
        <taxon>Metazoa</taxon>
        <taxon>Ecdysozoa</taxon>
        <taxon>Arthropoda</taxon>
        <taxon>Chelicerata</taxon>
        <taxon>Arachnida</taxon>
        <taxon>Araneae</taxon>
        <taxon>Araneomorphae</taxon>
        <taxon>Entelegynae</taxon>
        <taxon>Araneoidea</taxon>
        <taxon>Araneidae</taxon>
        <taxon>Caerostris</taxon>
    </lineage>
</organism>
<evidence type="ECO:0000256" key="1">
    <source>
        <dbReference type="SAM" id="MobiDB-lite"/>
    </source>
</evidence>
<dbReference type="AlphaFoldDB" id="A0AAV4YED7"/>
<reference evidence="2 3" key="1">
    <citation type="submission" date="2021-06" db="EMBL/GenBank/DDBJ databases">
        <title>Caerostris extrusa draft genome.</title>
        <authorList>
            <person name="Kono N."/>
            <person name="Arakawa K."/>
        </authorList>
    </citation>
    <scope>NUCLEOTIDE SEQUENCE [LARGE SCALE GENOMIC DNA]</scope>
</reference>
<feature type="compositionally biased region" description="Polar residues" evidence="1">
    <location>
        <begin position="32"/>
        <end position="47"/>
    </location>
</feature>